<evidence type="ECO:0000313" key="1">
    <source>
        <dbReference type="EMBL" id="JAD97530.1"/>
    </source>
</evidence>
<proteinExistence type="predicted"/>
<accession>A0A0A9EI49</accession>
<name>A0A0A9EI49_ARUDO</name>
<protein>
    <submittedName>
        <fullName evidence="1">Uncharacterized protein</fullName>
    </submittedName>
</protein>
<organism evidence="1">
    <name type="scientific">Arundo donax</name>
    <name type="common">Giant reed</name>
    <name type="synonym">Donax arundinaceus</name>
    <dbReference type="NCBI Taxonomy" id="35708"/>
    <lineage>
        <taxon>Eukaryota</taxon>
        <taxon>Viridiplantae</taxon>
        <taxon>Streptophyta</taxon>
        <taxon>Embryophyta</taxon>
        <taxon>Tracheophyta</taxon>
        <taxon>Spermatophyta</taxon>
        <taxon>Magnoliopsida</taxon>
        <taxon>Liliopsida</taxon>
        <taxon>Poales</taxon>
        <taxon>Poaceae</taxon>
        <taxon>PACMAD clade</taxon>
        <taxon>Arundinoideae</taxon>
        <taxon>Arundineae</taxon>
        <taxon>Arundo</taxon>
    </lineage>
</organism>
<sequence length="36" mass="3892">MLKALCLLAVSIRPRANHLISSSMLSIPFGCSNCMI</sequence>
<dbReference type="AlphaFoldDB" id="A0A0A9EI49"/>
<dbReference type="EMBL" id="GBRH01200365">
    <property type="protein sequence ID" value="JAD97530.1"/>
    <property type="molecule type" value="Transcribed_RNA"/>
</dbReference>
<reference evidence="1" key="2">
    <citation type="journal article" date="2015" name="Data Brief">
        <title>Shoot transcriptome of the giant reed, Arundo donax.</title>
        <authorList>
            <person name="Barrero R.A."/>
            <person name="Guerrero F.D."/>
            <person name="Moolhuijzen P."/>
            <person name="Goolsby J.A."/>
            <person name="Tidwell J."/>
            <person name="Bellgard S.E."/>
            <person name="Bellgard M.I."/>
        </authorList>
    </citation>
    <scope>NUCLEOTIDE SEQUENCE</scope>
    <source>
        <tissue evidence="1">Shoot tissue taken approximately 20 cm above the soil surface</tissue>
    </source>
</reference>
<reference evidence="1" key="1">
    <citation type="submission" date="2014-09" db="EMBL/GenBank/DDBJ databases">
        <authorList>
            <person name="Magalhaes I.L.F."/>
            <person name="Oliveira U."/>
            <person name="Santos F.R."/>
            <person name="Vidigal T.H.D.A."/>
            <person name="Brescovit A.D."/>
            <person name="Santos A.J."/>
        </authorList>
    </citation>
    <scope>NUCLEOTIDE SEQUENCE</scope>
    <source>
        <tissue evidence="1">Shoot tissue taken approximately 20 cm above the soil surface</tissue>
    </source>
</reference>